<sequence>MTDQKRNIRSADNQELLEGSMNFAEWKNSVVPAIVRAGKYGVLKKAVPTKLVEIPSTPSSNSFKSPFKGTIQQDTSSTRTQPDVSARTTTSTTSSTTAPVDEFDREDVWGYLLSPLHQKVLSLLSTRVRDAELCGMNVFLCIEMCLFSHLHAGILH</sequence>
<accession>A0ACC2X932</accession>
<organism evidence="1 2">
    <name type="scientific">Naganishia onofrii</name>
    <dbReference type="NCBI Taxonomy" id="1851511"/>
    <lineage>
        <taxon>Eukaryota</taxon>
        <taxon>Fungi</taxon>
        <taxon>Dikarya</taxon>
        <taxon>Basidiomycota</taxon>
        <taxon>Agaricomycotina</taxon>
        <taxon>Tremellomycetes</taxon>
        <taxon>Filobasidiales</taxon>
        <taxon>Filobasidiaceae</taxon>
        <taxon>Naganishia</taxon>
    </lineage>
</organism>
<dbReference type="Proteomes" id="UP001234202">
    <property type="component" value="Unassembled WGS sequence"/>
</dbReference>
<comment type="caution">
    <text evidence="1">The sequence shown here is derived from an EMBL/GenBank/DDBJ whole genome shotgun (WGS) entry which is preliminary data.</text>
</comment>
<name>A0ACC2X932_9TREE</name>
<proteinExistence type="predicted"/>
<keyword evidence="2" id="KW-1185">Reference proteome</keyword>
<gene>
    <name evidence="1" type="ORF">QFC24_005369</name>
</gene>
<protein>
    <submittedName>
        <fullName evidence="1">Uncharacterized protein</fullName>
    </submittedName>
</protein>
<dbReference type="EMBL" id="JASBWV010000021">
    <property type="protein sequence ID" value="KAJ9120412.1"/>
    <property type="molecule type" value="Genomic_DNA"/>
</dbReference>
<evidence type="ECO:0000313" key="2">
    <source>
        <dbReference type="Proteomes" id="UP001234202"/>
    </source>
</evidence>
<evidence type="ECO:0000313" key="1">
    <source>
        <dbReference type="EMBL" id="KAJ9120412.1"/>
    </source>
</evidence>
<reference evidence="1" key="1">
    <citation type="submission" date="2023-04" db="EMBL/GenBank/DDBJ databases">
        <title>Draft Genome sequencing of Naganishia species isolated from polar environments using Oxford Nanopore Technology.</title>
        <authorList>
            <person name="Leo P."/>
            <person name="Venkateswaran K."/>
        </authorList>
    </citation>
    <scope>NUCLEOTIDE SEQUENCE</scope>
    <source>
        <strain evidence="1">DBVPG 5303</strain>
    </source>
</reference>